<sequence>MLWQIFGIILVGLIVTYLVLARRSLSIPSSVFFITLLGVVIGLSVGALVSLPLSGLDDPLGQLLPIVVNIFSVAVVTTFFYAQRENIIRSLSQFLSLVNSLVKETRSIKHDTSEQDKTNPIIIDTSIIIDGRILDLVKTGFISGRLIVPHFVLDELQLIADSEEVLRRNKGRRGLEALNNLKREPNVDVDIVDDDFINENDVDSKIIRLAKKYKGRLMT</sequence>
<dbReference type="SUPFAM" id="SSF88723">
    <property type="entry name" value="PIN domain-like"/>
    <property type="match status" value="1"/>
</dbReference>
<evidence type="ECO:0000256" key="1">
    <source>
        <dbReference type="SAM" id="Phobius"/>
    </source>
</evidence>
<dbReference type="Proteomes" id="UP000281261">
    <property type="component" value="Unassembled WGS sequence"/>
</dbReference>
<reference evidence="2 3" key="1">
    <citation type="submission" date="2018-06" db="EMBL/GenBank/DDBJ databases">
        <title>Extensive metabolic versatility and redundancy in microbially diverse, dynamic hydrothermal sediments.</title>
        <authorList>
            <person name="Dombrowski N."/>
            <person name="Teske A."/>
            <person name="Baker B.J."/>
        </authorList>
    </citation>
    <scope>NUCLEOTIDE SEQUENCE [LARGE SCALE GENOMIC DNA]</scope>
    <source>
        <strain evidence="2">B79_G16</strain>
    </source>
</reference>
<organism evidence="2 3">
    <name type="scientific">candidate division Kazan bacterium</name>
    <dbReference type="NCBI Taxonomy" id="2202143"/>
    <lineage>
        <taxon>Bacteria</taxon>
        <taxon>Bacteria division Kazan-3B-28</taxon>
    </lineage>
</organism>
<protein>
    <recommendedName>
        <fullName evidence="4">PIN domain nuclease</fullName>
    </recommendedName>
</protein>
<keyword evidence="1" id="KW-1133">Transmembrane helix</keyword>
<dbReference type="EMBL" id="QMNG01000107">
    <property type="protein sequence ID" value="RLC35890.1"/>
    <property type="molecule type" value="Genomic_DNA"/>
</dbReference>
<feature type="transmembrane region" description="Helical" evidence="1">
    <location>
        <begin position="63"/>
        <end position="82"/>
    </location>
</feature>
<comment type="caution">
    <text evidence="2">The sequence shown here is derived from an EMBL/GenBank/DDBJ whole genome shotgun (WGS) entry which is preliminary data.</text>
</comment>
<dbReference type="CDD" id="cd09877">
    <property type="entry name" value="PIN_YacL-like"/>
    <property type="match status" value="1"/>
</dbReference>
<dbReference type="Gene3D" id="3.40.50.1010">
    <property type="entry name" value="5'-nuclease"/>
    <property type="match status" value="1"/>
</dbReference>
<name>A0A420ZB28_UNCK3</name>
<evidence type="ECO:0000313" key="3">
    <source>
        <dbReference type="Proteomes" id="UP000281261"/>
    </source>
</evidence>
<feature type="transmembrane region" description="Helical" evidence="1">
    <location>
        <begin position="6"/>
        <end position="25"/>
    </location>
</feature>
<keyword evidence="1" id="KW-0812">Transmembrane</keyword>
<feature type="non-terminal residue" evidence="2">
    <location>
        <position position="219"/>
    </location>
</feature>
<dbReference type="AlphaFoldDB" id="A0A420ZB28"/>
<evidence type="ECO:0008006" key="4">
    <source>
        <dbReference type="Google" id="ProtNLM"/>
    </source>
</evidence>
<feature type="transmembrane region" description="Helical" evidence="1">
    <location>
        <begin position="32"/>
        <end position="51"/>
    </location>
</feature>
<evidence type="ECO:0000313" key="2">
    <source>
        <dbReference type="EMBL" id="RLC35890.1"/>
    </source>
</evidence>
<accession>A0A420ZB28</accession>
<proteinExistence type="predicted"/>
<keyword evidence="1" id="KW-0472">Membrane</keyword>
<gene>
    <name evidence="2" type="ORF">DRH29_05585</name>
</gene>
<dbReference type="InterPro" id="IPR029060">
    <property type="entry name" value="PIN-like_dom_sf"/>
</dbReference>